<dbReference type="STRING" id="1079859.SAMN04515674_104253"/>
<sequence length="147" mass="17067">MKNSDNIISDITEFNRLNTVKIRDFADFGCLYQGQKVASIDFTERCLPGKVSIWEFFLCIRRMRLELYARHSSSISHFFPVCEVFRANFQIIGEGCSIGTIPVISKLIDTYYIPDEFIADFGYKRNTDQLIGIYSDGNGRYRKTKFK</sequence>
<keyword evidence="2" id="KW-1185">Reference proteome</keyword>
<reference evidence="1 2" key="1">
    <citation type="submission" date="2016-10" db="EMBL/GenBank/DDBJ databases">
        <authorList>
            <person name="de Groot N.N."/>
        </authorList>
    </citation>
    <scope>NUCLEOTIDE SEQUENCE [LARGE SCALE GENOMIC DNA]</scope>
    <source>
        <strain evidence="2">E92,LMG 26720,CCM 7988</strain>
    </source>
</reference>
<dbReference type="EMBL" id="FOXH01000004">
    <property type="protein sequence ID" value="SFP62197.1"/>
    <property type="molecule type" value="Genomic_DNA"/>
</dbReference>
<dbReference type="OrthoDB" id="1253222at2"/>
<organism evidence="1 2">
    <name type="scientific">Pseudarcicella hirudinis</name>
    <dbReference type="NCBI Taxonomy" id="1079859"/>
    <lineage>
        <taxon>Bacteria</taxon>
        <taxon>Pseudomonadati</taxon>
        <taxon>Bacteroidota</taxon>
        <taxon>Cytophagia</taxon>
        <taxon>Cytophagales</taxon>
        <taxon>Flectobacillaceae</taxon>
        <taxon>Pseudarcicella</taxon>
    </lineage>
</organism>
<protein>
    <submittedName>
        <fullName evidence="1">Uncharacterized protein</fullName>
    </submittedName>
</protein>
<dbReference type="AlphaFoldDB" id="A0A1I5RUW2"/>
<dbReference type="Proteomes" id="UP000199306">
    <property type="component" value="Unassembled WGS sequence"/>
</dbReference>
<dbReference type="RefSeq" id="WP_092015725.1">
    <property type="nucleotide sequence ID" value="NZ_FOXH01000004.1"/>
</dbReference>
<name>A0A1I5RUW2_9BACT</name>
<accession>A0A1I5RUW2</accession>
<proteinExistence type="predicted"/>
<gene>
    <name evidence="1" type="ORF">SAMN04515674_104253</name>
</gene>
<evidence type="ECO:0000313" key="1">
    <source>
        <dbReference type="EMBL" id="SFP62197.1"/>
    </source>
</evidence>
<evidence type="ECO:0000313" key="2">
    <source>
        <dbReference type="Proteomes" id="UP000199306"/>
    </source>
</evidence>